<protein>
    <recommendedName>
        <fullName evidence="3">MarR family transcriptional regulator</fullName>
    </recommendedName>
</protein>
<dbReference type="InterPro" id="IPR036390">
    <property type="entry name" value="WH_DNA-bd_sf"/>
</dbReference>
<organism evidence="1 2">
    <name type="scientific">Deinococcus radiotolerans</name>
    <dbReference type="NCBI Taxonomy" id="1309407"/>
    <lineage>
        <taxon>Bacteria</taxon>
        <taxon>Thermotogati</taxon>
        <taxon>Deinococcota</taxon>
        <taxon>Deinococci</taxon>
        <taxon>Deinococcales</taxon>
        <taxon>Deinococcaceae</taxon>
        <taxon>Deinococcus</taxon>
    </lineage>
</organism>
<name>A0ABQ2FNB2_9DEIO</name>
<dbReference type="RefSeq" id="WP_189069978.1">
    <property type="nucleotide sequence ID" value="NZ_BMPE01000012.1"/>
</dbReference>
<comment type="caution">
    <text evidence="1">The sequence shown here is derived from an EMBL/GenBank/DDBJ whole genome shotgun (WGS) entry which is preliminary data.</text>
</comment>
<dbReference type="Proteomes" id="UP000604341">
    <property type="component" value="Unassembled WGS sequence"/>
</dbReference>
<dbReference type="SUPFAM" id="SSF46785">
    <property type="entry name" value="Winged helix' DNA-binding domain"/>
    <property type="match status" value="1"/>
</dbReference>
<evidence type="ECO:0000313" key="1">
    <source>
        <dbReference type="EMBL" id="GGL10847.1"/>
    </source>
</evidence>
<accession>A0ABQ2FNB2</accession>
<proteinExistence type="predicted"/>
<dbReference type="InterPro" id="IPR036388">
    <property type="entry name" value="WH-like_DNA-bd_sf"/>
</dbReference>
<dbReference type="Gene3D" id="1.10.10.10">
    <property type="entry name" value="Winged helix-like DNA-binding domain superfamily/Winged helix DNA-binding domain"/>
    <property type="match status" value="1"/>
</dbReference>
<evidence type="ECO:0000313" key="2">
    <source>
        <dbReference type="Proteomes" id="UP000604341"/>
    </source>
</evidence>
<evidence type="ECO:0008006" key="3">
    <source>
        <dbReference type="Google" id="ProtNLM"/>
    </source>
</evidence>
<keyword evidence="2" id="KW-1185">Reference proteome</keyword>
<reference evidence="2" key="1">
    <citation type="journal article" date="2019" name="Int. J. Syst. Evol. Microbiol.">
        <title>The Global Catalogue of Microorganisms (GCM) 10K type strain sequencing project: providing services to taxonomists for standard genome sequencing and annotation.</title>
        <authorList>
            <consortium name="The Broad Institute Genomics Platform"/>
            <consortium name="The Broad Institute Genome Sequencing Center for Infectious Disease"/>
            <person name="Wu L."/>
            <person name="Ma J."/>
        </authorList>
    </citation>
    <scope>NUCLEOTIDE SEQUENCE [LARGE SCALE GENOMIC DNA]</scope>
    <source>
        <strain evidence="2">JCM 19173</strain>
    </source>
</reference>
<sequence>MSVDSSLSSRTERRSADLSTLVVRLAHDLHVHLAAKVASSALSVEAVHLLAAIQASPGLTLKALSARLRFIGDLTELLADLTAQGLITRRMDSAVLTDAGQLALRRPLARMTARQTSLFAHLSATEQARLAALLRKALDRPQLFGAPPVQAS</sequence>
<gene>
    <name evidence="1" type="ORF">GCM10010844_31890</name>
</gene>
<dbReference type="EMBL" id="BMPE01000012">
    <property type="protein sequence ID" value="GGL10847.1"/>
    <property type="molecule type" value="Genomic_DNA"/>
</dbReference>